<comment type="subunit">
    <text evidence="6">Homodimer.</text>
</comment>
<dbReference type="GO" id="GO:0006817">
    <property type="term" value="P:phosphate ion transport"/>
    <property type="evidence" value="ECO:0007669"/>
    <property type="project" value="UniProtKB-KW"/>
</dbReference>
<dbReference type="Gene3D" id="1.20.58.220">
    <property type="entry name" value="Phosphate transport system protein phou homolog 2, domain 2"/>
    <property type="match status" value="1"/>
</dbReference>
<dbReference type="GO" id="GO:0030643">
    <property type="term" value="P:intracellular phosphate ion homeostasis"/>
    <property type="evidence" value="ECO:0007669"/>
    <property type="project" value="InterPro"/>
</dbReference>
<dbReference type="PANTHER" id="PTHR42930:SF3">
    <property type="entry name" value="PHOSPHATE-SPECIFIC TRANSPORT SYSTEM ACCESSORY PROTEIN PHOU"/>
    <property type="match status" value="1"/>
</dbReference>
<dbReference type="GO" id="GO:0045936">
    <property type="term" value="P:negative regulation of phosphate metabolic process"/>
    <property type="evidence" value="ECO:0007669"/>
    <property type="project" value="InterPro"/>
</dbReference>
<protein>
    <recommendedName>
        <fullName evidence="6">Phosphate-specific transport system accessory protein PhoU</fullName>
    </recommendedName>
</protein>
<dbReference type="SUPFAM" id="SSF109755">
    <property type="entry name" value="PhoU-like"/>
    <property type="match status" value="1"/>
</dbReference>
<dbReference type="InterPro" id="IPR038078">
    <property type="entry name" value="PhoU-like_sf"/>
</dbReference>
<keyword evidence="9" id="KW-1185">Reference proteome</keyword>
<feature type="domain" description="PhoU" evidence="7">
    <location>
        <begin position="26"/>
        <end position="112"/>
    </location>
</feature>
<dbReference type="InterPro" id="IPR026022">
    <property type="entry name" value="PhoU_dom"/>
</dbReference>
<keyword evidence="4 6" id="KW-0963">Cytoplasm</keyword>
<evidence type="ECO:0000256" key="5">
    <source>
        <dbReference type="ARBA" id="ARBA00022592"/>
    </source>
</evidence>
<gene>
    <name evidence="8" type="primary">phoU</name>
    <name evidence="8" type="ORF">NAF29_10870</name>
</gene>
<comment type="caution">
    <text evidence="8">The sequence shown here is derived from an EMBL/GenBank/DDBJ whole genome shotgun (WGS) entry which is preliminary data.</text>
</comment>
<name>A0AA42B7T6_9GAMM</name>
<evidence type="ECO:0000259" key="7">
    <source>
        <dbReference type="Pfam" id="PF01895"/>
    </source>
</evidence>
<dbReference type="GO" id="GO:0005737">
    <property type="term" value="C:cytoplasm"/>
    <property type="evidence" value="ECO:0007669"/>
    <property type="project" value="UniProtKB-SubCell"/>
</dbReference>
<evidence type="ECO:0000256" key="2">
    <source>
        <dbReference type="ARBA" id="ARBA00008107"/>
    </source>
</evidence>
<comment type="function">
    <text evidence="6">Plays a role in the regulation of phosphate uptake.</text>
</comment>
<comment type="subcellular location">
    <subcellularLocation>
        <location evidence="1 6">Cytoplasm</location>
    </subcellularLocation>
</comment>
<evidence type="ECO:0000313" key="8">
    <source>
        <dbReference type="EMBL" id="MCM2680167.1"/>
    </source>
</evidence>
<keyword evidence="5 6" id="KW-0592">Phosphate transport</keyword>
<dbReference type="FunFam" id="1.20.58.220:FF:000002">
    <property type="entry name" value="Phosphate-specific transport system accessory protein PhoU"/>
    <property type="match status" value="1"/>
</dbReference>
<dbReference type="Proteomes" id="UP001165393">
    <property type="component" value="Unassembled WGS sequence"/>
</dbReference>
<accession>A0AA42B7T6</accession>
<evidence type="ECO:0000256" key="4">
    <source>
        <dbReference type="ARBA" id="ARBA00022490"/>
    </source>
</evidence>
<dbReference type="InterPro" id="IPR028366">
    <property type="entry name" value="PhoU"/>
</dbReference>
<organism evidence="8 9">
    <name type="scientific">Echinimonas agarilytica</name>
    <dbReference type="NCBI Taxonomy" id="1215918"/>
    <lineage>
        <taxon>Bacteria</taxon>
        <taxon>Pseudomonadati</taxon>
        <taxon>Pseudomonadota</taxon>
        <taxon>Gammaproteobacteria</taxon>
        <taxon>Alteromonadales</taxon>
        <taxon>Echinimonadaceae</taxon>
        <taxon>Echinimonas</taxon>
    </lineage>
</organism>
<evidence type="ECO:0000256" key="3">
    <source>
        <dbReference type="ARBA" id="ARBA00022448"/>
    </source>
</evidence>
<dbReference type="PANTHER" id="PTHR42930">
    <property type="entry name" value="PHOSPHATE-SPECIFIC TRANSPORT SYSTEM ACCESSORY PROTEIN PHOU"/>
    <property type="match status" value="1"/>
</dbReference>
<evidence type="ECO:0000313" key="9">
    <source>
        <dbReference type="Proteomes" id="UP001165393"/>
    </source>
</evidence>
<dbReference type="NCBIfam" id="TIGR02135">
    <property type="entry name" value="phoU_full"/>
    <property type="match status" value="1"/>
</dbReference>
<dbReference type="EMBL" id="JAMQGP010000004">
    <property type="protein sequence ID" value="MCM2680167.1"/>
    <property type="molecule type" value="Genomic_DNA"/>
</dbReference>
<dbReference type="NCBIfam" id="NF008332">
    <property type="entry name" value="PRK11115.1"/>
    <property type="match status" value="1"/>
</dbReference>
<feature type="domain" description="PhoU" evidence="7">
    <location>
        <begin position="130"/>
        <end position="213"/>
    </location>
</feature>
<reference evidence="8 9" key="1">
    <citation type="journal article" date="2013" name="Antonie Van Leeuwenhoek">
        <title>Echinimonas agarilytica gen. nov., sp. nov., a new gammaproteobacterium isolated from the sea urchin Strongylocentrotus intermedius.</title>
        <authorList>
            <person name="Nedashkovskaya O.I."/>
            <person name="Stenkova A.M."/>
            <person name="Zhukova N.V."/>
            <person name="Van Trappen S."/>
            <person name="Lee J.S."/>
            <person name="Kim S.B."/>
        </authorList>
    </citation>
    <scope>NUCLEOTIDE SEQUENCE [LARGE SCALE GENOMIC DNA]</scope>
    <source>
        <strain evidence="8 9">KMM 6351</strain>
    </source>
</reference>
<dbReference type="FunFam" id="1.20.58.220:FF:000001">
    <property type="entry name" value="Phosphate-specific transport system accessory protein PhoU"/>
    <property type="match status" value="1"/>
</dbReference>
<keyword evidence="3 6" id="KW-0813">Transport</keyword>
<dbReference type="AlphaFoldDB" id="A0AA42B7T6"/>
<comment type="similarity">
    <text evidence="2 6">Belongs to the PhoU family.</text>
</comment>
<proteinExistence type="inferred from homology"/>
<dbReference type="Pfam" id="PF01895">
    <property type="entry name" value="PhoU"/>
    <property type="match status" value="2"/>
</dbReference>
<evidence type="ECO:0000256" key="1">
    <source>
        <dbReference type="ARBA" id="ARBA00004496"/>
    </source>
</evidence>
<sequence>METGNLNKHISGQFNVELENVRSQVLAMGGLVEQQLENALLASNTGDKDLAREVIENDRKVNELEVNIDQECVRIIAKRQPTAGDLRLMMAIIKTITDLERIGDMAEHAAQTVLHADRSLPDVVQVNLEALGEQIIRMLRDVLDAFARMDADAAYRVHSRSKKVDSLHEGLVRQLLTYMMGDSRSIPFMLEVQLASRSLGRVGDHCKNIAEYIIYFVKGTDVRHTSPEEIKRLLKQD</sequence>
<dbReference type="RefSeq" id="WP_251261587.1">
    <property type="nucleotide sequence ID" value="NZ_JAMQGP010000004.1"/>
</dbReference>
<evidence type="ECO:0000256" key="6">
    <source>
        <dbReference type="PIRNR" id="PIRNR003107"/>
    </source>
</evidence>
<dbReference type="PIRSF" id="PIRSF003107">
    <property type="entry name" value="PhoU"/>
    <property type="match status" value="1"/>
</dbReference>